<name>A0A7H2T8H3_9GAMM</name>
<organism evidence="1 2">
    <name type="scientific">Acinetobacter seifertii</name>
    <dbReference type="NCBI Taxonomy" id="1530123"/>
    <lineage>
        <taxon>Bacteria</taxon>
        <taxon>Pseudomonadati</taxon>
        <taxon>Pseudomonadota</taxon>
        <taxon>Gammaproteobacteria</taxon>
        <taxon>Moraxellales</taxon>
        <taxon>Moraxellaceae</taxon>
        <taxon>Acinetobacter</taxon>
        <taxon>Acinetobacter calcoaceticus/baumannii complex</taxon>
    </lineage>
</organism>
<gene>
    <name evidence="1" type="ORF">IC795_13355</name>
</gene>
<evidence type="ECO:0000313" key="1">
    <source>
        <dbReference type="EMBL" id="QNX08062.1"/>
    </source>
</evidence>
<reference evidence="2" key="1">
    <citation type="submission" date="2020-09" db="EMBL/GenBank/DDBJ databases">
        <title>Clinical and molecular characterization of Acinetobacter seifertii in Taiwan.</title>
        <authorList>
            <person name="Li L.-H."/>
            <person name="Yang Y.-S."/>
            <person name="Sun J.-R."/>
            <person name="Huang T.-W."/>
            <person name="Huang W.-C."/>
            <person name="Wang Y.-C."/>
            <person name="Kuo T.-H."/>
            <person name="Kuo S.-C."/>
            <person name="Chen T.-L."/>
        </authorList>
    </citation>
    <scope>NUCLEOTIDE SEQUENCE [LARGE SCALE GENOMIC DNA]</scope>
    <source>
        <strain evidence="2">AS72</strain>
    </source>
</reference>
<protein>
    <submittedName>
        <fullName evidence="1">Uncharacterized protein</fullName>
    </submittedName>
</protein>
<dbReference type="EMBL" id="CP061565">
    <property type="protein sequence ID" value="QNX08062.1"/>
    <property type="molecule type" value="Genomic_DNA"/>
</dbReference>
<proteinExistence type="predicted"/>
<dbReference type="AlphaFoldDB" id="A0A7H2T8H3"/>
<accession>A0A7H2T8H3</accession>
<sequence length="240" mass="28105">MNKKFKEIHTEFCEKIDTFQKYNYYSINIDLKNIAIHDCSEFREYIRKVKHQAIREENSAIANQLFHMQCVLNSILSSLKIWIFLQSSEFKHAWDSLIDAQEYLSIAKKINNYDGLSNLEDHLNSIEKSIFPKRKIYLSAAFTSTIGKCSICHKTFQECEHIENNIYCGQLCYRKDIENIKGNHIALVEDPKDRRCIVTSYGQENSIIDSFTLQEIEVKEDTQEGLFHARILSFAKLDLD</sequence>
<evidence type="ECO:0000313" key="2">
    <source>
        <dbReference type="Proteomes" id="UP000516745"/>
    </source>
</evidence>
<dbReference type="Proteomes" id="UP000516745">
    <property type="component" value="Chromosome"/>
</dbReference>
<reference evidence="1 2" key="2">
    <citation type="submission" date="2020-09" db="EMBL/GenBank/DDBJ databases">
        <authorList>
            <person name="Chen F.-J."/>
            <person name="Lee Y.-T."/>
        </authorList>
    </citation>
    <scope>NUCLEOTIDE SEQUENCE [LARGE SCALE GENOMIC DNA]</scope>
    <source>
        <strain evidence="1 2">AS72</strain>
    </source>
</reference>